<evidence type="ECO:0000256" key="6">
    <source>
        <dbReference type="ARBA" id="ARBA00023002"/>
    </source>
</evidence>
<evidence type="ECO:0000256" key="1">
    <source>
        <dbReference type="ARBA" id="ARBA00001917"/>
    </source>
</evidence>
<protein>
    <recommendedName>
        <fullName evidence="11">DUS-like FMN-binding domain-containing protein</fullName>
    </recommendedName>
</protein>
<keyword evidence="13" id="KW-1185">Reference proteome</keyword>
<dbReference type="InParanoid" id="A0A2N3NDR0"/>
<evidence type="ECO:0000256" key="2">
    <source>
        <dbReference type="ARBA" id="ARBA00022630"/>
    </source>
</evidence>
<dbReference type="VEuPathDB" id="FungiDB:jhhlp_002291"/>
<dbReference type="Gene3D" id="3.20.20.70">
    <property type="entry name" value="Aldolase class I"/>
    <property type="match status" value="1"/>
</dbReference>
<dbReference type="EMBL" id="NLAX01000008">
    <property type="protein sequence ID" value="PKS10537.1"/>
    <property type="molecule type" value="Genomic_DNA"/>
</dbReference>
<evidence type="ECO:0000256" key="10">
    <source>
        <dbReference type="SAM" id="MobiDB-lite"/>
    </source>
</evidence>
<dbReference type="CDD" id="cd02801">
    <property type="entry name" value="DUS_like_FMN"/>
    <property type="match status" value="1"/>
</dbReference>
<dbReference type="SUPFAM" id="SSF51395">
    <property type="entry name" value="FMN-linked oxidoreductases"/>
    <property type="match status" value="1"/>
</dbReference>
<comment type="catalytic activity">
    <reaction evidence="8">
        <text>a 5,6-dihydrouridine in mRNA + NAD(+) = a uridine in mRNA + NADH + H(+)</text>
        <dbReference type="Rhea" id="RHEA:69851"/>
        <dbReference type="Rhea" id="RHEA-COMP:14658"/>
        <dbReference type="Rhea" id="RHEA-COMP:17789"/>
        <dbReference type="ChEBI" id="CHEBI:15378"/>
        <dbReference type="ChEBI" id="CHEBI:57540"/>
        <dbReference type="ChEBI" id="CHEBI:57945"/>
        <dbReference type="ChEBI" id="CHEBI:65315"/>
        <dbReference type="ChEBI" id="CHEBI:74443"/>
    </reaction>
    <physiologicalReaction direction="right-to-left" evidence="8">
        <dbReference type="Rhea" id="RHEA:69853"/>
    </physiologicalReaction>
</comment>
<accession>A0A2N3NDR0</accession>
<dbReference type="Proteomes" id="UP000233524">
    <property type="component" value="Unassembled WGS sequence"/>
</dbReference>
<dbReference type="Pfam" id="PF01207">
    <property type="entry name" value="Dus"/>
    <property type="match status" value="1"/>
</dbReference>
<organism evidence="12 13">
    <name type="scientific">Lomentospora prolificans</name>
    <dbReference type="NCBI Taxonomy" id="41688"/>
    <lineage>
        <taxon>Eukaryota</taxon>
        <taxon>Fungi</taxon>
        <taxon>Dikarya</taxon>
        <taxon>Ascomycota</taxon>
        <taxon>Pezizomycotina</taxon>
        <taxon>Sordariomycetes</taxon>
        <taxon>Hypocreomycetidae</taxon>
        <taxon>Microascales</taxon>
        <taxon>Microascaceae</taxon>
        <taxon>Lomentospora</taxon>
    </lineage>
</organism>
<comment type="function">
    <text evidence="7">Catalyzes the synthesis of dihydrouridine, a modified base found in the D-loop of most tRNAs. Specifically modifies U47 in cytoplasmic tRNAs. Catalyzes the synthesis of dihydrouridine in some mRNAs, thereby affecting their translation.</text>
</comment>
<dbReference type="InterPro" id="IPR018517">
    <property type="entry name" value="tRNA_hU_synthase_CS"/>
</dbReference>
<dbReference type="PROSITE" id="PS01136">
    <property type="entry name" value="UPF0034"/>
    <property type="match status" value="1"/>
</dbReference>
<dbReference type="GO" id="GO:0006397">
    <property type="term" value="P:mRNA processing"/>
    <property type="evidence" value="ECO:0007669"/>
    <property type="project" value="UniProtKB-KW"/>
</dbReference>
<evidence type="ECO:0000256" key="7">
    <source>
        <dbReference type="ARBA" id="ARBA00045934"/>
    </source>
</evidence>
<keyword evidence="2" id="KW-0285">Flavoprotein</keyword>
<dbReference type="GO" id="GO:0005737">
    <property type="term" value="C:cytoplasm"/>
    <property type="evidence" value="ECO:0007669"/>
    <property type="project" value="TreeGrafter"/>
</dbReference>
<keyword evidence="4" id="KW-0507">mRNA processing</keyword>
<evidence type="ECO:0000256" key="4">
    <source>
        <dbReference type="ARBA" id="ARBA00022664"/>
    </source>
</evidence>
<dbReference type="PANTHER" id="PTHR45936:SF1">
    <property type="entry name" value="TRNA-DIHYDROURIDINE(20) SYNTHASE [NAD(P)+]-LIKE"/>
    <property type="match status" value="1"/>
</dbReference>
<keyword evidence="5" id="KW-0819">tRNA processing</keyword>
<gene>
    <name evidence="12" type="ORF">jhhlp_002291</name>
</gene>
<sequence>MTTGATKVPIPRRGVDYRGKVVLAPMVRSGELPSRLLALKYGADLVWGPETVDRSMIGTTRRVNGSTGTIEWTRLPSHGQKDPPDDVRESIIYKMHPEREGKQLIFQMGTSDPDRAVACARLVAPDVAGIDVNAGCPKPFSTSGGMGAALLRTPDKLCAILEALVRNITPEFEIGISVKIRILETAAETEALVRRLCATGITGLTVHCRTTPMRPRERAIRGQLRMIANICREAGVACLMNGDVETRDEGLKLAEEYGVDGAMIATAAEKNSSCFRSEADGGVAPWLEVVDDYVKLAMEVENKFGNTKFLLANMVPGKQMLHGPITQCKSYTQVCERLGFDHLLAKAKAVDMALELGDYATPPRKKDKKANVVALAAGGNLAQARKVGKDEKKRTQPNRPTQPTSVDSVQPVEVNQPAVAASSV</sequence>
<dbReference type="InterPro" id="IPR035587">
    <property type="entry name" value="DUS-like_FMN-bd"/>
</dbReference>
<keyword evidence="6" id="KW-0560">Oxidoreductase</keyword>
<dbReference type="InterPro" id="IPR052582">
    <property type="entry name" value="tRNA-DUS-like"/>
</dbReference>
<evidence type="ECO:0000256" key="9">
    <source>
        <dbReference type="ARBA" id="ARBA00049447"/>
    </source>
</evidence>
<proteinExistence type="predicted"/>
<evidence type="ECO:0000313" key="13">
    <source>
        <dbReference type="Proteomes" id="UP000233524"/>
    </source>
</evidence>
<evidence type="ECO:0000256" key="3">
    <source>
        <dbReference type="ARBA" id="ARBA00022643"/>
    </source>
</evidence>
<comment type="caution">
    <text evidence="12">The sequence shown here is derived from an EMBL/GenBank/DDBJ whole genome shotgun (WGS) entry which is preliminary data.</text>
</comment>
<feature type="region of interest" description="Disordered" evidence="10">
    <location>
        <begin position="383"/>
        <end position="424"/>
    </location>
</feature>
<evidence type="ECO:0000259" key="11">
    <source>
        <dbReference type="Pfam" id="PF01207"/>
    </source>
</evidence>
<evidence type="ECO:0000256" key="5">
    <source>
        <dbReference type="ARBA" id="ARBA00022694"/>
    </source>
</evidence>
<dbReference type="InterPro" id="IPR013785">
    <property type="entry name" value="Aldolase_TIM"/>
</dbReference>
<dbReference type="AlphaFoldDB" id="A0A2N3NDR0"/>
<evidence type="ECO:0000256" key="8">
    <source>
        <dbReference type="ARBA" id="ARBA00048342"/>
    </source>
</evidence>
<dbReference type="STRING" id="41688.A0A2N3NDR0"/>
<name>A0A2N3NDR0_9PEZI</name>
<dbReference type="GO" id="GO:0017150">
    <property type="term" value="F:tRNA dihydrouridine synthase activity"/>
    <property type="evidence" value="ECO:0007669"/>
    <property type="project" value="InterPro"/>
</dbReference>
<keyword evidence="3" id="KW-0288">FMN</keyword>
<dbReference type="FunCoup" id="A0A2N3NDR0">
    <property type="interactions" value="803"/>
</dbReference>
<feature type="compositionally biased region" description="Polar residues" evidence="10">
    <location>
        <begin position="397"/>
        <end position="408"/>
    </location>
</feature>
<dbReference type="GO" id="GO:0050660">
    <property type="term" value="F:flavin adenine dinucleotide binding"/>
    <property type="evidence" value="ECO:0007669"/>
    <property type="project" value="InterPro"/>
</dbReference>
<comment type="catalytic activity">
    <reaction evidence="9">
        <text>a 5,6-dihydrouridine in mRNA + NADP(+) = a uridine in mRNA + NADPH + H(+)</text>
        <dbReference type="Rhea" id="RHEA:69855"/>
        <dbReference type="Rhea" id="RHEA-COMP:14658"/>
        <dbReference type="Rhea" id="RHEA-COMP:17789"/>
        <dbReference type="ChEBI" id="CHEBI:15378"/>
        <dbReference type="ChEBI" id="CHEBI:57783"/>
        <dbReference type="ChEBI" id="CHEBI:58349"/>
        <dbReference type="ChEBI" id="CHEBI:65315"/>
        <dbReference type="ChEBI" id="CHEBI:74443"/>
    </reaction>
    <physiologicalReaction direction="right-to-left" evidence="9">
        <dbReference type="Rhea" id="RHEA:69857"/>
    </physiologicalReaction>
</comment>
<dbReference type="PANTHER" id="PTHR45936">
    <property type="entry name" value="TRNA-DIHYDROURIDINE(20) SYNTHASE [NAD(P)+]-LIKE"/>
    <property type="match status" value="1"/>
</dbReference>
<evidence type="ECO:0000313" key="12">
    <source>
        <dbReference type="EMBL" id="PKS10537.1"/>
    </source>
</evidence>
<reference evidence="12 13" key="1">
    <citation type="journal article" date="2017" name="G3 (Bethesda)">
        <title>First Draft Genome Sequence of the Pathogenic Fungus Lomentospora prolificans (Formerly Scedosporium prolificans).</title>
        <authorList>
            <person name="Luo R."/>
            <person name="Zimin A."/>
            <person name="Workman R."/>
            <person name="Fan Y."/>
            <person name="Pertea G."/>
            <person name="Grossman N."/>
            <person name="Wear M.P."/>
            <person name="Jia B."/>
            <person name="Miller H."/>
            <person name="Casadevall A."/>
            <person name="Timp W."/>
            <person name="Zhang S.X."/>
            <person name="Salzberg S.L."/>
        </authorList>
    </citation>
    <scope>NUCLEOTIDE SEQUENCE [LARGE SCALE GENOMIC DNA]</scope>
    <source>
        <strain evidence="12 13">JHH-5317</strain>
    </source>
</reference>
<dbReference type="OrthoDB" id="10262250at2759"/>
<comment type="cofactor">
    <cofactor evidence="1">
        <name>FMN</name>
        <dbReference type="ChEBI" id="CHEBI:58210"/>
    </cofactor>
</comment>
<feature type="domain" description="DUS-like FMN-binding" evidence="11">
    <location>
        <begin position="94"/>
        <end position="276"/>
    </location>
</feature>